<dbReference type="EMBL" id="AOFM01000007">
    <property type="protein sequence ID" value="EME74175.1"/>
    <property type="molecule type" value="Genomic_DNA"/>
</dbReference>
<dbReference type="Proteomes" id="UP000011907">
    <property type="component" value="Unassembled WGS sequence"/>
</dbReference>
<evidence type="ECO:0000313" key="2">
    <source>
        <dbReference type="EMBL" id="EME74175.1"/>
    </source>
</evidence>
<feature type="transmembrane region" description="Helical" evidence="1">
    <location>
        <begin position="56"/>
        <end position="84"/>
    </location>
</feature>
<name>M5PCV4_9BACI</name>
<proteinExistence type="predicted"/>
<dbReference type="GO" id="GO:0016740">
    <property type="term" value="F:transferase activity"/>
    <property type="evidence" value="ECO:0007669"/>
    <property type="project" value="UniProtKB-KW"/>
</dbReference>
<keyword evidence="1" id="KW-0472">Membrane</keyword>
<dbReference type="STRING" id="1274524.BSONL12_10316"/>
<gene>
    <name evidence="2" type="ORF">BSONL12_10316</name>
</gene>
<protein>
    <submittedName>
        <fullName evidence="2">CDP-diacylglycerol--glycerol-3-phosphate 3-phosphatidyltransferase</fullName>
    </submittedName>
</protein>
<keyword evidence="2" id="KW-0808">Transferase</keyword>
<organism evidence="2 3">
    <name type="scientific">Bacillus sonorensis L12</name>
    <dbReference type="NCBI Taxonomy" id="1274524"/>
    <lineage>
        <taxon>Bacteria</taxon>
        <taxon>Bacillati</taxon>
        <taxon>Bacillota</taxon>
        <taxon>Bacilli</taxon>
        <taxon>Bacillales</taxon>
        <taxon>Bacillaceae</taxon>
        <taxon>Bacillus</taxon>
    </lineage>
</organism>
<accession>M5PCV4</accession>
<comment type="caution">
    <text evidence="2">The sequence shown here is derived from an EMBL/GenBank/DDBJ whole genome shotgun (WGS) entry which is preliminary data.</text>
</comment>
<reference evidence="2 3" key="1">
    <citation type="journal article" date="2013" name="Genome Announc.">
        <title>Draft Whole-Genome Sequence of Bacillus sonorensis Strain L12, a Source of Nonribosomal Lipopeptides.</title>
        <authorList>
            <person name="Adimpong D.B."/>
            <person name="Sorensen K.I."/>
            <person name="Nielsen D.S."/>
            <person name="Thorsen L."/>
            <person name="Rasmussen T.B."/>
            <person name="Derkx P.M."/>
            <person name="Jespersen L."/>
        </authorList>
    </citation>
    <scope>NUCLEOTIDE SEQUENCE [LARGE SCALE GENOMIC DNA]</scope>
    <source>
        <strain evidence="2 3">L12</strain>
    </source>
</reference>
<evidence type="ECO:0000313" key="3">
    <source>
        <dbReference type="Proteomes" id="UP000011907"/>
    </source>
</evidence>
<sequence>MVLIIFFFLSDIYVSNTVIFCVAVVALVRLFNFMITKAKFRQWGMLHTFGNKAAGFALYVAIALSIAFSHIPSSLVVVVFSAALTSAVEETGILLTSSVYKVNQKSIFLP</sequence>
<feature type="transmembrane region" description="Helical" evidence="1">
    <location>
        <begin position="12"/>
        <end position="35"/>
    </location>
</feature>
<keyword evidence="1" id="KW-0812">Transmembrane</keyword>
<keyword evidence="1" id="KW-1133">Transmembrane helix</keyword>
<dbReference type="AlphaFoldDB" id="M5PCV4"/>
<evidence type="ECO:0000256" key="1">
    <source>
        <dbReference type="SAM" id="Phobius"/>
    </source>
</evidence>